<dbReference type="InterPro" id="IPR036612">
    <property type="entry name" value="KH_dom_type_1_sf"/>
</dbReference>
<dbReference type="PANTHER" id="PTHR12826">
    <property type="entry name" value="RIBONUCLEASE Y"/>
    <property type="match status" value="1"/>
</dbReference>
<name>A0A938YWD9_9ARCH</name>
<sequence length="180" mass="19476">MPYELFETVKMPKSRVAVLIGSRGKTKRKLEELSSVKIGVDSETGDVEVEGKGNAENFYSAVNAVKAIGRGFSPENAMLLIGGDCLLEVIKVSDVIGGGQADQKAKKGRVIGRQGTARETIERETGSKISVMGKTISIIAGPESMETTRRAVEMLLRGANHSTIFKFLEKEKAQGRKFSI</sequence>
<protein>
    <submittedName>
        <fullName evidence="4">RNA-processing protein</fullName>
    </submittedName>
</protein>
<dbReference type="AlphaFoldDB" id="A0A938YWD9"/>
<dbReference type="PROSITE" id="PS50084">
    <property type="entry name" value="KH_TYPE_1"/>
    <property type="match status" value="2"/>
</dbReference>
<comment type="caution">
    <text evidence="4">The sequence shown here is derived from an EMBL/GenBank/DDBJ whole genome shotgun (WGS) entry which is preliminary data.</text>
</comment>
<feature type="domain" description="K Homology" evidence="3">
    <location>
        <begin position="84"/>
        <end position="157"/>
    </location>
</feature>
<proteinExistence type="predicted"/>
<dbReference type="SUPFAM" id="SSF54791">
    <property type="entry name" value="Eukaryotic type KH-domain (KH-domain type I)"/>
    <property type="match status" value="2"/>
</dbReference>
<organism evidence="4 5">
    <name type="scientific">Candidatus Iainarchaeum sp</name>
    <dbReference type="NCBI Taxonomy" id="3101447"/>
    <lineage>
        <taxon>Archaea</taxon>
        <taxon>Candidatus Iainarchaeota</taxon>
        <taxon>Candidatus Iainarchaeia</taxon>
        <taxon>Candidatus Iainarchaeales</taxon>
        <taxon>Candidatus Iainarchaeaceae</taxon>
        <taxon>Candidatus Iainarchaeum</taxon>
    </lineage>
</organism>
<evidence type="ECO:0000313" key="4">
    <source>
        <dbReference type="EMBL" id="MBN2067342.1"/>
    </source>
</evidence>
<keyword evidence="1 2" id="KW-0694">RNA-binding</keyword>
<feature type="domain" description="K Homology" evidence="3">
    <location>
        <begin position="3"/>
        <end position="70"/>
    </location>
</feature>
<accession>A0A938YWD9</accession>
<dbReference type="PANTHER" id="PTHR12826:SF13">
    <property type="entry name" value="RNA-BINDING PROTEIN PNO1"/>
    <property type="match status" value="1"/>
</dbReference>
<evidence type="ECO:0000256" key="2">
    <source>
        <dbReference type="PROSITE-ProRule" id="PRU00117"/>
    </source>
</evidence>
<dbReference type="Gene3D" id="3.30.1370.10">
    <property type="entry name" value="K Homology domain, type 1"/>
    <property type="match status" value="2"/>
</dbReference>
<dbReference type="Proteomes" id="UP000809243">
    <property type="component" value="Unassembled WGS sequence"/>
</dbReference>
<dbReference type="SMART" id="SM00322">
    <property type="entry name" value="KH"/>
    <property type="match status" value="2"/>
</dbReference>
<gene>
    <name evidence="4" type="ORF">JW744_02650</name>
</gene>
<dbReference type="NCBIfam" id="TIGR03665">
    <property type="entry name" value="arCOG04150"/>
    <property type="match status" value="1"/>
</dbReference>
<dbReference type="InterPro" id="IPR055211">
    <property type="entry name" value="KH_PNO1_2nd"/>
</dbReference>
<dbReference type="InterPro" id="IPR004088">
    <property type="entry name" value="KH_dom_type_1"/>
</dbReference>
<dbReference type="InterPro" id="IPR004087">
    <property type="entry name" value="KH_dom"/>
</dbReference>
<reference evidence="4" key="1">
    <citation type="submission" date="2021-01" db="EMBL/GenBank/DDBJ databases">
        <title>Active Sulfur Cycling in an Early Earth Analoge.</title>
        <authorList>
            <person name="Hahn C.R."/>
            <person name="Youssef N.H."/>
            <person name="Elshahed M."/>
        </authorList>
    </citation>
    <scope>NUCLEOTIDE SEQUENCE</scope>
    <source>
        <strain evidence="4">Zod_Metabat.1151</strain>
    </source>
</reference>
<evidence type="ECO:0000259" key="3">
    <source>
        <dbReference type="SMART" id="SM00322"/>
    </source>
</evidence>
<dbReference type="Pfam" id="PF00013">
    <property type="entry name" value="KH_1"/>
    <property type="match status" value="1"/>
</dbReference>
<dbReference type="EMBL" id="JAFGDB010000041">
    <property type="protein sequence ID" value="MBN2067342.1"/>
    <property type="molecule type" value="Genomic_DNA"/>
</dbReference>
<dbReference type="Pfam" id="PF22891">
    <property type="entry name" value="KH_PNO1_2nd"/>
    <property type="match status" value="1"/>
</dbReference>
<dbReference type="InterPro" id="IPR019964">
    <property type="entry name" value="KH_domain_protein_archaea"/>
</dbReference>
<evidence type="ECO:0000256" key="1">
    <source>
        <dbReference type="ARBA" id="ARBA00022884"/>
    </source>
</evidence>
<dbReference type="GO" id="GO:0003723">
    <property type="term" value="F:RNA binding"/>
    <property type="evidence" value="ECO:0007669"/>
    <property type="project" value="UniProtKB-UniRule"/>
</dbReference>
<evidence type="ECO:0000313" key="5">
    <source>
        <dbReference type="Proteomes" id="UP000809243"/>
    </source>
</evidence>